<evidence type="ECO:0000313" key="3">
    <source>
        <dbReference type="EMBL" id="ARX71556.1"/>
    </source>
</evidence>
<evidence type="ECO:0000313" key="5">
    <source>
        <dbReference type="EMBL" id="ARX71816.1"/>
    </source>
</evidence>
<reference evidence="1 6" key="1">
    <citation type="journal article" date="2014" name="BMC Genomics">
        <title>Genome sequence of Erinnyis ello granulovirus (ErelGV), a natural cassava hornworm pesticide and the first sequenced sphingid-infecting betabaculovirus.</title>
        <authorList>
            <person name="Ardisson-Araujo D.M."/>
            <person name="de Melo F.L."/>
            <person name="Andrade M.D."/>
            <person name="Sihler W."/>
            <person name="Bao S.N."/>
            <person name="Ribeiro B.M."/>
            <person name="de Souza M.L."/>
        </authorList>
    </citation>
    <scope>NUCLEOTIDE SEQUENCE [LARGE SCALE GENOMIC DNA]</scope>
    <source>
        <strain evidence="1">S86</strain>
    </source>
</reference>
<dbReference type="EMBL" id="KX859079">
    <property type="protein sequence ID" value="ARX71426.1"/>
    <property type="molecule type" value="Genomic_DNA"/>
</dbReference>
<dbReference type="GeneID" id="20712751"/>
<reference evidence="2" key="3">
    <citation type="submission" date="2016-09" db="EMBL/GenBank/DDBJ databases">
        <title>Genome-wide Diversity of Wild Populations of Erinnyis ello granulovirus (ErelGV).</title>
        <authorList>
            <person name="Brito A.F."/>
            <person name="Melo F.L."/>
            <person name="Ardisson-Araujo D.M.P."/>
            <person name="Sihler W."/>
            <person name="Souza M.L."/>
            <person name="Ribeiro B.M."/>
        </authorList>
    </citation>
    <scope>NUCLEOTIDE SEQUENCE</scope>
    <source>
        <strain evidence="5">ErelGV-00</strain>
        <strain evidence="2">ErelGV-94</strain>
        <strain evidence="3">ErelGV-98</strain>
        <strain evidence="4">ErelGV-99</strain>
    </source>
</reference>
<dbReference type="EMBL" id="KX859080">
    <property type="protein sequence ID" value="ARX71556.1"/>
    <property type="molecule type" value="Genomic_DNA"/>
</dbReference>
<dbReference type="KEGG" id="vg:20712751"/>
<gene>
    <name evidence="1" type="primary">lef-4</name>
    <name evidence="2" type="synonym">LEF-4</name>
    <name evidence="2" type="ORF">EREL_087</name>
</gene>
<dbReference type="EMBL" id="KX859081">
    <property type="protein sequence ID" value="ARX71686.1"/>
    <property type="molecule type" value="Genomic_DNA"/>
</dbReference>
<dbReference type="InterPro" id="IPR007790">
    <property type="entry name" value="LEF-4"/>
</dbReference>
<evidence type="ECO:0000313" key="6">
    <source>
        <dbReference type="Proteomes" id="UP000201628"/>
    </source>
</evidence>
<name>A0A097DAN8_9BBAC</name>
<dbReference type="RefSeq" id="YP_009091926.1">
    <property type="nucleotide sequence ID" value="NC_025257.1"/>
</dbReference>
<dbReference type="EMBL" id="KJ406702">
    <property type="protein sequence ID" value="AIS92086.1"/>
    <property type="molecule type" value="Genomic_DNA"/>
</dbReference>
<dbReference type="EMBL" id="KX859082">
    <property type="protein sequence ID" value="ARX71816.1"/>
    <property type="molecule type" value="Genomic_DNA"/>
</dbReference>
<accession>A0A097DAN8</accession>
<evidence type="ECO:0000313" key="2">
    <source>
        <dbReference type="EMBL" id="ARX71426.1"/>
    </source>
</evidence>
<protein>
    <submittedName>
        <fullName evidence="1">Late expression factor 4</fullName>
    </submittedName>
</protein>
<sequence length="455" mass="52210">METEQELSYTFAYSQDVLYRIKDWLNANVSLDAEYVEILDVNDIRTRIPGDTIKKQLIDSGRVVVLVDDNLVPMIKRECHEHVYSKTSAQIKRLCKTRVYKTSDGVEIKFEHIYYEHNVGDGFDPLIATKQIALHNLLQPNNIIDSTSNLHLGTDEILANCRLEFEYNGVLSGVCAQNAAKLVAHIETNVLKDVVLQPFISHTSVFNEICYRPFSEEKVFGETVCDVKMWALKLDGVRGKAYIVNGAKIYIQLDDMQMFSSCLTNNETELKPKNFSSKNSTINSVSLPFCHNRIVGVQVEYVAKSRRFYITDILCVLKYTYNNREQYGVGAPVGVDVFDAINFITTQKHRAWRINNDQTLCFQKFYTNLSNVDKNLEHHDGYVGVTVTGGYVKLKPYKTYEMKYNKVDNVFMSSFGVFTCEDEHKCCDNGIYEVVILKDNIVRVLKQRPDRLIHN</sequence>
<evidence type="ECO:0000313" key="1">
    <source>
        <dbReference type="EMBL" id="AIS92086.1"/>
    </source>
</evidence>
<keyword evidence="6" id="KW-1185">Reference proteome</keyword>
<organism evidence="1 6">
    <name type="scientific">Erinnyis ello granulovirus</name>
    <dbReference type="NCBI Taxonomy" id="307444"/>
    <lineage>
        <taxon>Viruses</taxon>
        <taxon>Viruses incertae sedis</taxon>
        <taxon>Naldaviricetes</taxon>
        <taxon>Lefavirales</taxon>
        <taxon>Baculoviridae</taxon>
        <taxon>Betabaculovirus</taxon>
        <taxon>Betabaculovirus erellonis</taxon>
    </lineage>
</organism>
<proteinExistence type="predicted"/>
<reference evidence="1" key="2">
    <citation type="submission" date="2014-02" db="EMBL/GenBank/DDBJ databases">
        <authorList>
            <person name="Ardisson-Araujo D.M.P."/>
            <person name="Melo F.L."/>
            <person name="Andrade M.S."/>
            <person name="Sihler W."/>
            <person name="Bao S.N."/>
            <person name="Ribeiro B.M."/>
            <person name="Souza M.L."/>
        </authorList>
    </citation>
    <scope>NUCLEOTIDE SEQUENCE</scope>
    <source>
        <strain evidence="1">S86</strain>
    </source>
</reference>
<dbReference type="OrthoDB" id="6452at10239"/>
<dbReference type="Pfam" id="PF05098">
    <property type="entry name" value="LEF-4"/>
    <property type="match status" value="1"/>
</dbReference>
<dbReference type="GO" id="GO:0006355">
    <property type="term" value="P:regulation of DNA-templated transcription"/>
    <property type="evidence" value="ECO:0007669"/>
    <property type="project" value="InterPro"/>
</dbReference>
<dbReference type="Proteomes" id="UP000201628">
    <property type="component" value="Segment"/>
</dbReference>
<evidence type="ECO:0000313" key="4">
    <source>
        <dbReference type="EMBL" id="ARX71686.1"/>
    </source>
</evidence>